<proteinExistence type="predicted"/>
<feature type="chain" id="PRO_5009115446" evidence="1">
    <location>
        <begin position="28"/>
        <end position="114"/>
    </location>
</feature>
<keyword evidence="1" id="KW-0732">Signal</keyword>
<protein>
    <submittedName>
        <fullName evidence="2">Uncharacterized protein</fullName>
    </submittedName>
</protein>
<evidence type="ECO:0000313" key="2">
    <source>
        <dbReference type="EMBL" id="JAT87828.1"/>
    </source>
</evidence>
<evidence type="ECO:0000256" key="1">
    <source>
        <dbReference type="SAM" id="SignalP"/>
    </source>
</evidence>
<accession>A0A1E1WLJ6</accession>
<feature type="non-terminal residue" evidence="2">
    <location>
        <position position="1"/>
    </location>
</feature>
<dbReference type="EMBL" id="GDQN01003226">
    <property type="protein sequence ID" value="JAT87828.1"/>
    <property type="molecule type" value="Transcribed_RNA"/>
</dbReference>
<name>A0A1E1WLJ6_PECGO</name>
<reference evidence="2" key="1">
    <citation type="submission" date="2015-09" db="EMBL/GenBank/DDBJ databases">
        <title>De novo assembly of Pectinophora gossypiella (Pink Bollworm) gut transcriptome.</title>
        <authorList>
            <person name="Tassone E.E."/>
        </authorList>
    </citation>
    <scope>NUCLEOTIDE SEQUENCE</scope>
</reference>
<gene>
    <name evidence="2" type="ORF">g.11501</name>
</gene>
<dbReference type="AlphaFoldDB" id="A0A1E1WLJ6"/>
<feature type="signal peptide" evidence="1">
    <location>
        <begin position="1"/>
        <end position="27"/>
    </location>
</feature>
<sequence>ALGRPSPPTSRLARLWVAMVTLKFVQSIVRDSVKLTQTELAEFVQDICERFLEFWKILGSSGGLPSTNDSLTPYSGRTPGVSKNYPKCEAVLEKMKSSEYNHIIEDLQKNPAKL</sequence>
<organism evidence="2">
    <name type="scientific">Pectinophora gossypiella</name>
    <name type="common">Cotton pink bollworm</name>
    <name type="synonym">Depressaria gossypiella</name>
    <dbReference type="NCBI Taxonomy" id="13191"/>
    <lineage>
        <taxon>Eukaryota</taxon>
        <taxon>Metazoa</taxon>
        <taxon>Ecdysozoa</taxon>
        <taxon>Arthropoda</taxon>
        <taxon>Hexapoda</taxon>
        <taxon>Insecta</taxon>
        <taxon>Pterygota</taxon>
        <taxon>Neoptera</taxon>
        <taxon>Endopterygota</taxon>
        <taxon>Lepidoptera</taxon>
        <taxon>Glossata</taxon>
        <taxon>Ditrysia</taxon>
        <taxon>Gelechioidea</taxon>
        <taxon>Gelechiidae</taxon>
        <taxon>Apatetrinae</taxon>
        <taxon>Pectinophora</taxon>
    </lineage>
</organism>